<keyword evidence="6 11" id="KW-0378">Hydrolase</keyword>
<protein>
    <recommendedName>
        <fullName evidence="4">NAD(+) diphosphatase</fullName>
        <ecNumber evidence="4">3.6.1.22</ecNumber>
    </recommendedName>
</protein>
<feature type="domain" description="Nudix hydrolase" evidence="10">
    <location>
        <begin position="37"/>
        <end position="156"/>
    </location>
</feature>
<dbReference type="GO" id="GO:0019677">
    <property type="term" value="P:NAD+ catabolic process"/>
    <property type="evidence" value="ECO:0007669"/>
    <property type="project" value="TreeGrafter"/>
</dbReference>
<evidence type="ECO:0000256" key="2">
    <source>
        <dbReference type="ARBA" id="ARBA00001947"/>
    </source>
</evidence>
<evidence type="ECO:0000256" key="9">
    <source>
        <dbReference type="ARBA" id="ARBA00023679"/>
    </source>
</evidence>
<accession>A0A0E3JQS8</accession>
<dbReference type="SUPFAM" id="SSF55811">
    <property type="entry name" value="Nudix"/>
    <property type="match status" value="1"/>
</dbReference>
<comment type="catalytic activity">
    <reaction evidence="9">
        <text>a 5'-end NAD(+)-phospho-ribonucleoside in mRNA + H2O = a 5'-end phospho-adenosine-phospho-ribonucleoside in mRNA + beta-nicotinamide D-ribonucleotide + 2 H(+)</text>
        <dbReference type="Rhea" id="RHEA:60876"/>
        <dbReference type="Rhea" id="RHEA-COMP:15698"/>
        <dbReference type="Rhea" id="RHEA-COMP:15719"/>
        <dbReference type="ChEBI" id="CHEBI:14649"/>
        <dbReference type="ChEBI" id="CHEBI:15377"/>
        <dbReference type="ChEBI" id="CHEBI:15378"/>
        <dbReference type="ChEBI" id="CHEBI:144029"/>
        <dbReference type="ChEBI" id="CHEBI:144051"/>
    </reaction>
    <physiologicalReaction direction="left-to-right" evidence="9">
        <dbReference type="Rhea" id="RHEA:60877"/>
    </physiologicalReaction>
</comment>
<dbReference type="InterPro" id="IPR000086">
    <property type="entry name" value="NUDIX_hydrolase_dom"/>
</dbReference>
<dbReference type="GO" id="GO:0006742">
    <property type="term" value="P:NADP+ catabolic process"/>
    <property type="evidence" value="ECO:0007669"/>
    <property type="project" value="TreeGrafter"/>
</dbReference>
<reference evidence="11 12" key="1">
    <citation type="journal article" date="2015" name="J. Biotechnol.">
        <title>Complete genome sequence of a malodorant-producing acetogen, Clostridium scatologenes ATCC 25775(T).</title>
        <authorList>
            <person name="Zhu Z."/>
            <person name="Guo T."/>
            <person name="Zheng H."/>
            <person name="Song T."/>
            <person name="Ouyang P."/>
            <person name="Xie J."/>
        </authorList>
    </citation>
    <scope>NUCLEOTIDE SEQUENCE [LARGE SCALE GENOMIC DNA]</scope>
    <source>
        <strain evidence="11 12">ATCC 25775</strain>
    </source>
</reference>
<dbReference type="AlphaFoldDB" id="A0A0E3JQS8"/>
<keyword evidence="5" id="KW-0479">Metal-binding</keyword>
<keyword evidence="8" id="KW-0520">NAD</keyword>
<proteinExistence type="inferred from homology"/>
<dbReference type="PROSITE" id="PS00893">
    <property type="entry name" value="NUDIX_BOX"/>
    <property type="match status" value="1"/>
</dbReference>
<keyword evidence="12" id="KW-1185">Reference proteome</keyword>
<dbReference type="InterPro" id="IPR049734">
    <property type="entry name" value="NudC-like_C"/>
</dbReference>
<dbReference type="Pfam" id="PF00293">
    <property type="entry name" value="NUDIX"/>
    <property type="match status" value="1"/>
</dbReference>
<dbReference type="PROSITE" id="PS51462">
    <property type="entry name" value="NUDIX"/>
    <property type="match status" value="1"/>
</dbReference>
<dbReference type="GO" id="GO:0005829">
    <property type="term" value="C:cytosol"/>
    <property type="evidence" value="ECO:0007669"/>
    <property type="project" value="TreeGrafter"/>
</dbReference>
<dbReference type="InterPro" id="IPR020084">
    <property type="entry name" value="NUDIX_hydrolase_CS"/>
</dbReference>
<evidence type="ECO:0000256" key="3">
    <source>
        <dbReference type="ARBA" id="ARBA00009595"/>
    </source>
</evidence>
<gene>
    <name evidence="11" type="ORF">CSCA_4067</name>
</gene>
<dbReference type="PANTHER" id="PTHR42904:SF6">
    <property type="entry name" value="NAD-CAPPED RNA HYDROLASE NUDT12"/>
    <property type="match status" value="1"/>
</dbReference>
<dbReference type="HOGENOM" id="CLU_132589_0_0_9"/>
<dbReference type="RefSeq" id="WP_029162302.1">
    <property type="nucleotide sequence ID" value="NZ_CP009933.1"/>
</dbReference>
<dbReference type="GO" id="GO:0035529">
    <property type="term" value="F:NADH pyrophosphatase activity"/>
    <property type="evidence" value="ECO:0007669"/>
    <property type="project" value="TreeGrafter"/>
</dbReference>
<evidence type="ECO:0000256" key="8">
    <source>
        <dbReference type="ARBA" id="ARBA00023027"/>
    </source>
</evidence>
<evidence type="ECO:0000313" key="12">
    <source>
        <dbReference type="Proteomes" id="UP000033115"/>
    </source>
</evidence>
<evidence type="ECO:0000256" key="7">
    <source>
        <dbReference type="ARBA" id="ARBA00022842"/>
    </source>
</evidence>
<evidence type="ECO:0000256" key="4">
    <source>
        <dbReference type="ARBA" id="ARBA00012381"/>
    </source>
</evidence>
<dbReference type="InterPro" id="IPR015797">
    <property type="entry name" value="NUDIX_hydrolase-like_dom_sf"/>
</dbReference>
<dbReference type="EC" id="3.6.1.22" evidence="4"/>
<dbReference type="Proteomes" id="UP000033115">
    <property type="component" value="Chromosome"/>
</dbReference>
<comment type="similarity">
    <text evidence="3">Belongs to the Nudix hydrolase family. NudC subfamily.</text>
</comment>
<sequence length="185" mass="21507">MKFKYCPICGRELEEKYSWDEGGVPYCPVDKIMYFDTPKPCIIVAIIKEDKILLLKQSYIFKNSKVLLSGYVTNGESVEETVHREVFEEAGLKIKNLKYLGSECVESKEIIMLTFMAEYDSGEINKSSEVEWVDWHHIEDALCEMSEDKIGRSIVKKVLKEMGYNEEKAYRCEIDNCNNEIFPLK</sequence>
<dbReference type="GO" id="GO:0046872">
    <property type="term" value="F:metal ion binding"/>
    <property type="evidence" value="ECO:0007669"/>
    <property type="project" value="UniProtKB-KW"/>
</dbReference>
<keyword evidence="7" id="KW-0460">Magnesium</keyword>
<dbReference type="CDD" id="cd03429">
    <property type="entry name" value="NUDIX_NADH_pyrophosphatase_Nudt13"/>
    <property type="match status" value="1"/>
</dbReference>
<dbReference type="InterPro" id="IPR050241">
    <property type="entry name" value="NAD-cap_RNA_hydrolase_NudC"/>
</dbReference>
<dbReference type="Gene3D" id="3.90.79.10">
    <property type="entry name" value="Nucleoside Triphosphate Pyrophosphohydrolase"/>
    <property type="match status" value="1"/>
</dbReference>
<evidence type="ECO:0000259" key="10">
    <source>
        <dbReference type="PROSITE" id="PS51462"/>
    </source>
</evidence>
<dbReference type="PANTHER" id="PTHR42904">
    <property type="entry name" value="NUDIX HYDROLASE, NUDC SUBFAMILY"/>
    <property type="match status" value="1"/>
</dbReference>
<evidence type="ECO:0000256" key="1">
    <source>
        <dbReference type="ARBA" id="ARBA00001946"/>
    </source>
</evidence>
<name>A0A0E3JQS8_CLOSL</name>
<comment type="cofactor">
    <cofactor evidence="1">
        <name>Mg(2+)</name>
        <dbReference type="ChEBI" id="CHEBI:18420"/>
    </cofactor>
</comment>
<dbReference type="STRING" id="1548.CSCA_4067"/>
<dbReference type="EMBL" id="CP009933">
    <property type="protein sequence ID" value="AKA71192.1"/>
    <property type="molecule type" value="Genomic_DNA"/>
</dbReference>
<evidence type="ECO:0000256" key="5">
    <source>
        <dbReference type="ARBA" id="ARBA00022723"/>
    </source>
</evidence>
<comment type="cofactor">
    <cofactor evidence="2">
        <name>Zn(2+)</name>
        <dbReference type="ChEBI" id="CHEBI:29105"/>
    </cofactor>
</comment>
<organism evidence="11 12">
    <name type="scientific">Clostridium scatologenes</name>
    <dbReference type="NCBI Taxonomy" id="1548"/>
    <lineage>
        <taxon>Bacteria</taxon>
        <taxon>Bacillati</taxon>
        <taxon>Bacillota</taxon>
        <taxon>Clostridia</taxon>
        <taxon>Eubacteriales</taxon>
        <taxon>Clostridiaceae</taxon>
        <taxon>Clostridium</taxon>
    </lineage>
</organism>
<evidence type="ECO:0000256" key="6">
    <source>
        <dbReference type="ARBA" id="ARBA00022801"/>
    </source>
</evidence>
<dbReference type="KEGG" id="csq:CSCA_4067"/>
<evidence type="ECO:0000313" key="11">
    <source>
        <dbReference type="EMBL" id="AKA71192.1"/>
    </source>
</evidence>